<keyword evidence="8 13" id="KW-0547">Nucleotide-binding</keyword>
<evidence type="ECO:0000256" key="12">
    <source>
        <dbReference type="ARBA" id="ARBA00029757"/>
    </source>
</evidence>
<keyword evidence="10 13" id="KW-0067">ATP-binding</keyword>
<dbReference type="GO" id="GO:0009244">
    <property type="term" value="P:lipopolysaccharide core region biosynthetic process"/>
    <property type="evidence" value="ECO:0007669"/>
    <property type="project" value="TreeGrafter"/>
</dbReference>
<gene>
    <name evidence="13 14" type="primary">lpxK</name>
    <name evidence="14" type="ORF">JKP34_14690</name>
</gene>
<evidence type="ECO:0000256" key="6">
    <source>
        <dbReference type="ARBA" id="ARBA00022556"/>
    </source>
</evidence>
<evidence type="ECO:0000256" key="10">
    <source>
        <dbReference type="ARBA" id="ARBA00022840"/>
    </source>
</evidence>
<protein>
    <recommendedName>
        <fullName evidence="4 13">Tetraacyldisaccharide 4'-kinase</fullName>
        <ecNumber evidence="3 13">2.7.1.130</ecNumber>
    </recommendedName>
    <alternativeName>
        <fullName evidence="12 13">Lipid A 4'-kinase</fullName>
    </alternativeName>
</protein>
<dbReference type="GO" id="GO:0005524">
    <property type="term" value="F:ATP binding"/>
    <property type="evidence" value="ECO:0007669"/>
    <property type="project" value="UniProtKB-UniRule"/>
</dbReference>
<evidence type="ECO:0000313" key="15">
    <source>
        <dbReference type="Proteomes" id="UP000642920"/>
    </source>
</evidence>
<keyword evidence="5 13" id="KW-0444">Lipid biosynthesis</keyword>
<dbReference type="GO" id="GO:0009245">
    <property type="term" value="P:lipid A biosynthetic process"/>
    <property type="evidence" value="ECO:0007669"/>
    <property type="project" value="UniProtKB-UniRule"/>
</dbReference>
<evidence type="ECO:0000313" key="14">
    <source>
        <dbReference type="EMBL" id="MBL0766512.1"/>
    </source>
</evidence>
<dbReference type="InterPro" id="IPR027417">
    <property type="entry name" value="P-loop_NTPase"/>
</dbReference>
<dbReference type="HAMAP" id="MF_00409">
    <property type="entry name" value="LpxK"/>
    <property type="match status" value="1"/>
</dbReference>
<dbReference type="Pfam" id="PF02606">
    <property type="entry name" value="LpxK"/>
    <property type="match status" value="1"/>
</dbReference>
<evidence type="ECO:0000256" key="7">
    <source>
        <dbReference type="ARBA" id="ARBA00022679"/>
    </source>
</evidence>
<dbReference type="InterPro" id="IPR003758">
    <property type="entry name" value="LpxK"/>
</dbReference>
<keyword evidence="7 13" id="KW-0808">Transferase</keyword>
<reference evidence="14" key="1">
    <citation type="submission" date="2021-01" db="EMBL/GenBank/DDBJ databases">
        <title>Marivirga sp. nov., isolated from intertidal surface sediments.</title>
        <authorList>
            <person name="Zhang M."/>
        </authorList>
    </citation>
    <scope>NUCLEOTIDE SEQUENCE</scope>
    <source>
        <strain evidence="14">SM1354</strain>
    </source>
</reference>
<accession>A0A937APM6</accession>
<dbReference type="PANTHER" id="PTHR42724">
    <property type="entry name" value="TETRAACYLDISACCHARIDE 4'-KINASE"/>
    <property type="match status" value="1"/>
</dbReference>
<keyword evidence="6 13" id="KW-0441">Lipid A biosynthesis</keyword>
<organism evidence="14 15">
    <name type="scientific">Marivirga atlantica</name>
    <dbReference type="NCBI Taxonomy" id="1548457"/>
    <lineage>
        <taxon>Bacteria</taxon>
        <taxon>Pseudomonadati</taxon>
        <taxon>Bacteroidota</taxon>
        <taxon>Cytophagia</taxon>
        <taxon>Cytophagales</taxon>
        <taxon>Marivirgaceae</taxon>
        <taxon>Marivirga</taxon>
    </lineage>
</organism>
<comment type="similarity">
    <text evidence="13">Belongs to the LpxK family.</text>
</comment>
<evidence type="ECO:0000256" key="13">
    <source>
        <dbReference type="HAMAP-Rule" id="MF_00409"/>
    </source>
</evidence>
<evidence type="ECO:0000256" key="8">
    <source>
        <dbReference type="ARBA" id="ARBA00022741"/>
    </source>
</evidence>
<keyword evidence="9 13" id="KW-0418">Kinase</keyword>
<evidence type="ECO:0000256" key="1">
    <source>
        <dbReference type="ARBA" id="ARBA00002274"/>
    </source>
</evidence>
<sequence length="356" mass="40846">MNKLFDHKLWAILMSPFSLLYKWVMQFRNYLYDIEHKAIFDFDNLIISVGNLSVGGTGKTPMVEYLIRFFLKKHPDLAVTTLSRGYGRKSKGFMLADAETNAKSIGDEPFQMYQKFAPAIDVSVCEDRVLAVPSILMEKPGNNVVLLDDAFQHRSIKPNFSIVLSDYARPFYNDYVLPSGLLREGRKGINRADVLIFTKCPQGISQQEMRSMQKKASAYFKKEAIYFSGIQYDLVSSKLDRTIKRKIVIVTGIANPSVMLEYLESDYEVVKHFNFPDHHQFTEKEIDEVNAFATANHADVICTEKDWVRIISDKQLENVLGDKLFYLPMMVQFLEGEEALEKQLNGLINNQDKTTN</sequence>
<comment type="function">
    <text evidence="1 13">Transfers the gamma-phosphate of ATP to the 4'-position of a tetraacyldisaccharide 1-phosphate intermediate (termed DS-1-P) to form tetraacyldisaccharide 1,4'-bis-phosphate (lipid IVA).</text>
</comment>
<dbReference type="EC" id="2.7.1.130" evidence="3 13"/>
<evidence type="ECO:0000256" key="2">
    <source>
        <dbReference type="ARBA" id="ARBA00004870"/>
    </source>
</evidence>
<dbReference type="SUPFAM" id="SSF52540">
    <property type="entry name" value="P-loop containing nucleoside triphosphate hydrolases"/>
    <property type="match status" value="1"/>
</dbReference>
<keyword evidence="15" id="KW-1185">Reference proteome</keyword>
<comment type="caution">
    <text evidence="14">The sequence shown here is derived from an EMBL/GenBank/DDBJ whole genome shotgun (WGS) entry which is preliminary data.</text>
</comment>
<evidence type="ECO:0000256" key="11">
    <source>
        <dbReference type="ARBA" id="ARBA00023098"/>
    </source>
</evidence>
<evidence type="ECO:0000256" key="4">
    <source>
        <dbReference type="ARBA" id="ARBA00016436"/>
    </source>
</evidence>
<proteinExistence type="inferred from homology"/>
<dbReference type="RefSeq" id="WP_201923146.1">
    <property type="nucleotide sequence ID" value="NZ_JAERQG010000004.1"/>
</dbReference>
<name>A0A937APM6_9BACT</name>
<dbReference type="GO" id="GO:0005886">
    <property type="term" value="C:plasma membrane"/>
    <property type="evidence" value="ECO:0007669"/>
    <property type="project" value="TreeGrafter"/>
</dbReference>
<comment type="catalytic activity">
    <reaction evidence="13">
        <text>a lipid A disaccharide + ATP = a lipid IVA + ADP + H(+)</text>
        <dbReference type="Rhea" id="RHEA:67840"/>
        <dbReference type="ChEBI" id="CHEBI:15378"/>
        <dbReference type="ChEBI" id="CHEBI:30616"/>
        <dbReference type="ChEBI" id="CHEBI:176343"/>
        <dbReference type="ChEBI" id="CHEBI:176425"/>
        <dbReference type="ChEBI" id="CHEBI:456216"/>
        <dbReference type="EC" id="2.7.1.130"/>
    </reaction>
</comment>
<dbReference type="NCBIfam" id="TIGR00682">
    <property type="entry name" value="lpxK"/>
    <property type="match status" value="1"/>
</dbReference>
<keyword evidence="11 13" id="KW-0443">Lipid metabolism</keyword>
<dbReference type="AlphaFoldDB" id="A0A937APM6"/>
<dbReference type="GO" id="GO:0009029">
    <property type="term" value="F:lipid-A 4'-kinase activity"/>
    <property type="evidence" value="ECO:0007669"/>
    <property type="project" value="UniProtKB-UniRule"/>
</dbReference>
<feature type="binding site" evidence="13">
    <location>
        <begin position="53"/>
        <end position="60"/>
    </location>
    <ligand>
        <name>ATP</name>
        <dbReference type="ChEBI" id="CHEBI:30616"/>
    </ligand>
</feature>
<evidence type="ECO:0000256" key="3">
    <source>
        <dbReference type="ARBA" id="ARBA00012071"/>
    </source>
</evidence>
<dbReference type="Proteomes" id="UP000642920">
    <property type="component" value="Unassembled WGS sequence"/>
</dbReference>
<evidence type="ECO:0000256" key="9">
    <source>
        <dbReference type="ARBA" id="ARBA00022777"/>
    </source>
</evidence>
<dbReference type="EMBL" id="JAERQG010000004">
    <property type="protein sequence ID" value="MBL0766512.1"/>
    <property type="molecule type" value="Genomic_DNA"/>
</dbReference>
<evidence type="ECO:0000256" key="5">
    <source>
        <dbReference type="ARBA" id="ARBA00022516"/>
    </source>
</evidence>
<comment type="pathway">
    <text evidence="2 13">Glycolipid biosynthesis; lipid IV(A) biosynthesis; lipid IV(A) from (3R)-3-hydroxytetradecanoyl-[acyl-carrier-protein] and UDP-N-acetyl-alpha-D-glucosamine: step 6/6.</text>
</comment>
<dbReference type="PANTHER" id="PTHR42724:SF1">
    <property type="entry name" value="TETRAACYLDISACCHARIDE 4'-KINASE, MITOCHONDRIAL-RELATED"/>
    <property type="match status" value="1"/>
</dbReference>